<dbReference type="InterPro" id="IPR011050">
    <property type="entry name" value="Pectin_lyase_fold/virulence"/>
</dbReference>
<organism evidence="3 4">
    <name type="scientific">Proteus penneri</name>
    <dbReference type="NCBI Taxonomy" id="102862"/>
    <lineage>
        <taxon>Bacteria</taxon>
        <taxon>Pseudomonadati</taxon>
        <taxon>Pseudomonadota</taxon>
        <taxon>Gammaproteobacteria</taxon>
        <taxon>Enterobacterales</taxon>
        <taxon>Morganellaceae</taxon>
        <taxon>Proteus</taxon>
    </lineage>
</organism>
<name>A0ABS0W4I8_9GAMM</name>
<feature type="signal peptide" evidence="1">
    <location>
        <begin position="1"/>
        <end position="22"/>
    </location>
</feature>
<dbReference type="Gene3D" id="2.160.20.10">
    <property type="entry name" value="Single-stranded right-handed beta-helix, Pectin lyase-like"/>
    <property type="match status" value="1"/>
</dbReference>
<protein>
    <submittedName>
        <fullName evidence="3">Filamentous hemagglutinin N-terminal domain-containing protein</fullName>
    </submittedName>
</protein>
<dbReference type="RefSeq" id="WP_109847280.1">
    <property type="nucleotide sequence ID" value="NZ_CAXOLJ010000011.1"/>
</dbReference>
<comment type="caution">
    <text evidence="3">The sequence shown here is derived from an EMBL/GenBank/DDBJ whole genome shotgun (WGS) entry which is preliminary data.</text>
</comment>
<dbReference type="SUPFAM" id="SSF51126">
    <property type="entry name" value="Pectin lyase-like"/>
    <property type="match status" value="1"/>
</dbReference>
<accession>A0ABS0W4I8</accession>
<evidence type="ECO:0000313" key="3">
    <source>
        <dbReference type="EMBL" id="MBJ2116884.1"/>
    </source>
</evidence>
<dbReference type="InterPro" id="IPR008638">
    <property type="entry name" value="FhaB/CdiA-like_TPS"/>
</dbReference>
<sequence length="420" mass="47189">MKKIPLFTLSLLSIFVSVSCYATQDVVLNANSLSDAQVSINDDIGKTQVKIINTNQDNVAHIYYDRFNINNDGLSLDNDKAELIINEVVSHESSELHGDLELQGKKATVIIANPNGISCYDCSFSGIDDIKLISGSSVGKFSKEFTITDNPVDFAFVNKLPRNKLTHINRHDKDISPKYINIISNNIMLDKGDFNAEYIRFDIGLDKFNLNYSNAYNRMGDLVISDNATLNSRYLIIKGNKAAVSHYGHIDTLSLNANVNIWWNLNDSIIDLNRDINLYKTAYDDVKKSKLNISTYYFSADKSSFYVKDSALFINAGDMVLLNDYIIDNSYLISRVNYIDMNNITLNKSYLDVTSLHRINIDGKIHGEGRVVLEGKKGNFNGKDKIELTGEELVELKGLPKFRLGTSTIIDKKTSTVKIR</sequence>
<keyword evidence="1" id="KW-0732">Signal</keyword>
<keyword evidence="4" id="KW-1185">Reference proteome</keyword>
<dbReference type="InterPro" id="IPR012334">
    <property type="entry name" value="Pectin_lyas_fold"/>
</dbReference>
<dbReference type="Proteomes" id="UP000619976">
    <property type="component" value="Unassembled WGS sequence"/>
</dbReference>
<feature type="chain" id="PRO_5046896689" evidence="1">
    <location>
        <begin position="23"/>
        <end position="420"/>
    </location>
</feature>
<evidence type="ECO:0000256" key="1">
    <source>
        <dbReference type="SAM" id="SignalP"/>
    </source>
</evidence>
<feature type="domain" description="Filamentous haemagglutinin FhaB/tRNA nuclease CdiA-like TPS" evidence="2">
    <location>
        <begin position="45"/>
        <end position="189"/>
    </location>
</feature>
<proteinExistence type="predicted"/>
<gene>
    <name evidence="3" type="ORF">JFQ69_04245</name>
</gene>
<dbReference type="EMBL" id="JAEKCB010000002">
    <property type="protein sequence ID" value="MBJ2116884.1"/>
    <property type="molecule type" value="Genomic_DNA"/>
</dbReference>
<dbReference type="Pfam" id="PF05860">
    <property type="entry name" value="TPS"/>
    <property type="match status" value="1"/>
</dbReference>
<dbReference type="NCBIfam" id="TIGR01901">
    <property type="entry name" value="adhes_NPXG"/>
    <property type="match status" value="1"/>
</dbReference>
<reference evidence="3 4" key="1">
    <citation type="submission" date="2020-12" db="EMBL/GenBank/DDBJ databases">
        <title>Enhanced detection system for hospital associated transmission using whole genome sequencing surveillance.</title>
        <authorList>
            <person name="Harrison L.H."/>
            <person name="Van Tyne D."/>
            <person name="Marsh J.W."/>
            <person name="Griffith M.P."/>
            <person name="Snyder D.J."/>
            <person name="Cooper V.S."/>
            <person name="Mustapha M."/>
        </authorList>
    </citation>
    <scope>NUCLEOTIDE SEQUENCE [LARGE SCALE GENOMIC DNA]</scope>
    <source>
        <strain evidence="3 4">PR00195</strain>
    </source>
</reference>
<evidence type="ECO:0000313" key="4">
    <source>
        <dbReference type="Proteomes" id="UP000619976"/>
    </source>
</evidence>
<dbReference type="PROSITE" id="PS51257">
    <property type="entry name" value="PROKAR_LIPOPROTEIN"/>
    <property type="match status" value="1"/>
</dbReference>
<evidence type="ECO:0000259" key="2">
    <source>
        <dbReference type="Pfam" id="PF05860"/>
    </source>
</evidence>